<name>A0A4Q1KBI0_9FLAO</name>
<feature type="domain" description="Thioredoxin" evidence="4">
    <location>
        <begin position="15"/>
        <end position="153"/>
    </location>
</feature>
<dbReference type="SUPFAM" id="SSF52833">
    <property type="entry name" value="Thioredoxin-like"/>
    <property type="match status" value="1"/>
</dbReference>
<feature type="signal peptide" evidence="3">
    <location>
        <begin position="1"/>
        <end position="19"/>
    </location>
</feature>
<dbReference type="InterPro" id="IPR013766">
    <property type="entry name" value="Thioredoxin_domain"/>
</dbReference>
<comment type="caution">
    <text evidence="5">The sequence shown here is derived from an EMBL/GenBank/DDBJ whole genome shotgun (WGS) entry which is preliminary data.</text>
</comment>
<dbReference type="Proteomes" id="UP000289857">
    <property type="component" value="Unassembled WGS sequence"/>
</dbReference>
<dbReference type="InterPro" id="IPR051099">
    <property type="entry name" value="AGR/TXD"/>
</dbReference>
<keyword evidence="6" id="KW-1185">Reference proteome</keyword>
<dbReference type="Pfam" id="PF13899">
    <property type="entry name" value="Thioredoxin_7"/>
    <property type="match status" value="1"/>
</dbReference>
<feature type="chain" id="PRO_5020848439" evidence="3">
    <location>
        <begin position="20"/>
        <end position="189"/>
    </location>
</feature>
<sequence>MKKILFAFLILLACQNLQAQEEQLTWHTDINKAIELSKAEQKPMFLFFTGSDWCGWCMRLQSEVFKKPEFIQWAKEKVILVELDFPRRTQQPDALRQQNMQMQQVFQPRGYPTVYIVKPTLVDGKTNFEQLGQTGYVAGGPEKWLAGANEMIARYVPDPKPVTTEPVKAPTKKKAPAPKKQPATTPKKK</sequence>
<dbReference type="RefSeq" id="WP_129461733.1">
    <property type="nucleotide sequence ID" value="NZ_SBKN01000005.1"/>
</dbReference>
<keyword evidence="1 3" id="KW-0732">Signal</keyword>
<dbReference type="PANTHER" id="PTHR15337">
    <property type="entry name" value="ANTERIOR GRADIENT PROTEIN-RELATED"/>
    <property type="match status" value="1"/>
</dbReference>
<reference evidence="6" key="1">
    <citation type="submission" date="2019-01" db="EMBL/GenBank/DDBJ databases">
        <title>Cytophagaceae bacterium strain CAR-16.</title>
        <authorList>
            <person name="Chen W.-M."/>
        </authorList>
    </citation>
    <scope>NUCLEOTIDE SEQUENCE [LARGE SCALE GENOMIC DNA]</scope>
    <source>
        <strain evidence="6">WWJ-16</strain>
    </source>
</reference>
<protein>
    <submittedName>
        <fullName evidence="5">Thioredoxin family protein</fullName>
    </submittedName>
</protein>
<dbReference type="OrthoDB" id="981626at2"/>
<dbReference type="Gene3D" id="3.40.30.10">
    <property type="entry name" value="Glutaredoxin"/>
    <property type="match status" value="1"/>
</dbReference>
<evidence type="ECO:0000313" key="5">
    <source>
        <dbReference type="EMBL" id="RXR22275.1"/>
    </source>
</evidence>
<evidence type="ECO:0000259" key="4">
    <source>
        <dbReference type="PROSITE" id="PS51352"/>
    </source>
</evidence>
<dbReference type="EMBL" id="SBKN01000005">
    <property type="protein sequence ID" value="RXR22275.1"/>
    <property type="molecule type" value="Genomic_DNA"/>
</dbReference>
<dbReference type="PANTHER" id="PTHR15337:SF11">
    <property type="entry name" value="THIOREDOXIN DOMAIN-CONTAINING PROTEIN"/>
    <property type="match status" value="1"/>
</dbReference>
<gene>
    <name evidence="5" type="ORF">EQG61_09765</name>
</gene>
<accession>A0A4Q1KBI0</accession>
<feature type="compositionally biased region" description="Low complexity" evidence="2">
    <location>
        <begin position="178"/>
        <end position="189"/>
    </location>
</feature>
<dbReference type="InterPro" id="IPR036249">
    <property type="entry name" value="Thioredoxin-like_sf"/>
</dbReference>
<organism evidence="5 6">
    <name type="scientific">Flavobacterium stagni</name>
    <dbReference type="NCBI Taxonomy" id="2506421"/>
    <lineage>
        <taxon>Bacteria</taxon>
        <taxon>Pseudomonadati</taxon>
        <taxon>Bacteroidota</taxon>
        <taxon>Flavobacteriia</taxon>
        <taxon>Flavobacteriales</taxon>
        <taxon>Flavobacteriaceae</taxon>
        <taxon>Flavobacterium</taxon>
    </lineage>
</organism>
<evidence type="ECO:0000256" key="1">
    <source>
        <dbReference type="ARBA" id="ARBA00022729"/>
    </source>
</evidence>
<dbReference type="AlphaFoldDB" id="A0A4Q1KBI0"/>
<evidence type="ECO:0000313" key="6">
    <source>
        <dbReference type="Proteomes" id="UP000289857"/>
    </source>
</evidence>
<dbReference type="PROSITE" id="PS51352">
    <property type="entry name" value="THIOREDOXIN_2"/>
    <property type="match status" value="1"/>
</dbReference>
<evidence type="ECO:0000256" key="3">
    <source>
        <dbReference type="SAM" id="SignalP"/>
    </source>
</evidence>
<evidence type="ECO:0000256" key="2">
    <source>
        <dbReference type="SAM" id="MobiDB-lite"/>
    </source>
</evidence>
<feature type="region of interest" description="Disordered" evidence="2">
    <location>
        <begin position="156"/>
        <end position="189"/>
    </location>
</feature>
<proteinExistence type="predicted"/>